<organism evidence="3 4">
    <name type="scientific">Ecytonucleospora hepatopenaei</name>
    <dbReference type="NCBI Taxonomy" id="646526"/>
    <lineage>
        <taxon>Eukaryota</taxon>
        <taxon>Fungi</taxon>
        <taxon>Fungi incertae sedis</taxon>
        <taxon>Microsporidia</taxon>
        <taxon>Enterocytozoonidae</taxon>
        <taxon>Ecytonucleospora</taxon>
    </lineage>
</organism>
<keyword evidence="1" id="KW-0472">Membrane</keyword>
<proteinExistence type="predicted"/>
<dbReference type="VEuPathDB" id="MicrosporidiaDB:EHP00_2567"/>
<comment type="caution">
    <text evidence="3">The sequence shown here is derived from an EMBL/GenBank/DDBJ whole genome shotgun (WGS) entry which is preliminary data.</text>
</comment>
<dbReference type="EMBL" id="MNPJ01000009">
    <property type="protein sequence ID" value="OQS55438.1"/>
    <property type="molecule type" value="Genomic_DNA"/>
</dbReference>
<evidence type="ECO:0000313" key="4">
    <source>
        <dbReference type="Proteomes" id="UP000192758"/>
    </source>
</evidence>
<sequence length="156" mass="19073">MFVLYFYFLRVFNLFMLIYKNVKLNYILYSLISVTICIIYFIILIELLYNAHINGNGSIIFYNVPIKLYDISYNNILRYICSLLYYTFINIYYIIKNIFVKNKNTDNNLYKSFINDIYTYTNEYNTCINDNYIEEYKINDNDKIDEYDINDSYIYN</sequence>
<accession>A0A1W0E8M4</accession>
<dbReference type="VEuPathDB" id="MicrosporidiaDB:EHP00_680"/>
<dbReference type="Proteomes" id="UP000192758">
    <property type="component" value="Unassembled WGS sequence"/>
</dbReference>
<name>A0A1W0E8M4_9MICR</name>
<reference evidence="3 4" key="1">
    <citation type="journal article" date="2017" name="Environ. Microbiol.">
        <title>Decay of the glycolytic pathway and adaptation to intranuclear parasitism within Enterocytozoonidae microsporidia.</title>
        <authorList>
            <person name="Wiredu Boakye D."/>
            <person name="Jaroenlak P."/>
            <person name="Prachumwat A."/>
            <person name="Williams T.A."/>
            <person name="Bateman K.S."/>
            <person name="Itsathitphaisarn O."/>
            <person name="Sritunyalucksana K."/>
            <person name="Paszkiewicz K.H."/>
            <person name="Moore K.A."/>
            <person name="Stentiford G.D."/>
            <person name="Williams B.A."/>
        </authorList>
    </citation>
    <scope>NUCLEOTIDE SEQUENCE [LARGE SCALE GENOMIC DNA]</scope>
    <source>
        <strain evidence="3 4">TH1</strain>
    </source>
</reference>
<keyword evidence="4" id="KW-1185">Reference proteome</keyword>
<dbReference type="AlphaFoldDB" id="A0A1W0E8M4"/>
<evidence type="ECO:0000256" key="1">
    <source>
        <dbReference type="SAM" id="Phobius"/>
    </source>
</evidence>
<evidence type="ECO:0000313" key="2">
    <source>
        <dbReference type="EMBL" id="OQS55438.1"/>
    </source>
</evidence>
<dbReference type="EMBL" id="MNPJ01000007">
    <property type="protein sequence ID" value="OQS55581.1"/>
    <property type="molecule type" value="Genomic_DNA"/>
</dbReference>
<feature type="transmembrane region" description="Helical" evidence="1">
    <location>
        <begin position="76"/>
        <end position="95"/>
    </location>
</feature>
<evidence type="ECO:0000313" key="3">
    <source>
        <dbReference type="EMBL" id="OQS55581.1"/>
    </source>
</evidence>
<gene>
    <name evidence="2" type="ORF">EHP00_2567</name>
    <name evidence="3" type="ORF">EHP00_680</name>
</gene>
<feature type="transmembrane region" description="Helical" evidence="1">
    <location>
        <begin position="26"/>
        <end position="49"/>
    </location>
</feature>
<protein>
    <submittedName>
        <fullName evidence="3">Uncharacterized protein</fullName>
    </submittedName>
</protein>
<keyword evidence="1" id="KW-0812">Transmembrane</keyword>
<keyword evidence="1" id="KW-1133">Transmembrane helix</keyword>